<dbReference type="STRING" id="945553.A0A0D2LVQ0"/>
<dbReference type="AlphaFoldDB" id="A0A0D2LVQ0"/>
<proteinExistence type="predicted"/>
<evidence type="ECO:0000313" key="3">
    <source>
        <dbReference type="Proteomes" id="UP000054270"/>
    </source>
</evidence>
<gene>
    <name evidence="2" type="ORF">HYPSUDRAFT_149777</name>
</gene>
<dbReference type="EMBL" id="KN817660">
    <property type="protein sequence ID" value="KJA14938.1"/>
    <property type="molecule type" value="Genomic_DNA"/>
</dbReference>
<dbReference type="Gene3D" id="3.60.130.30">
    <property type="match status" value="1"/>
</dbReference>
<protein>
    <submittedName>
        <fullName evidence="2">Uncharacterized protein</fullName>
    </submittedName>
</protein>
<accession>A0A0D2LVQ0</accession>
<reference evidence="3" key="1">
    <citation type="submission" date="2014-04" db="EMBL/GenBank/DDBJ databases">
        <title>Evolutionary Origins and Diversification of the Mycorrhizal Mutualists.</title>
        <authorList>
            <consortium name="DOE Joint Genome Institute"/>
            <consortium name="Mycorrhizal Genomics Consortium"/>
            <person name="Kohler A."/>
            <person name="Kuo A."/>
            <person name="Nagy L.G."/>
            <person name="Floudas D."/>
            <person name="Copeland A."/>
            <person name="Barry K.W."/>
            <person name="Cichocki N."/>
            <person name="Veneault-Fourrey C."/>
            <person name="LaButti K."/>
            <person name="Lindquist E.A."/>
            <person name="Lipzen A."/>
            <person name="Lundell T."/>
            <person name="Morin E."/>
            <person name="Murat C."/>
            <person name="Riley R."/>
            <person name="Ohm R."/>
            <person name="Sun H."/>
            <person name="Tunlid A."/>
            <person name="Henrissat B."/>
            <person name="Grigoriev I.V."/>
            <person name="Hibbett D.S."/>
            <person name="Martin F."/>
        </authorList>
    </citation>
    <scope>NUCLEOTIDE SEQUENCE [LARGE SCALE GENOMIC DNA]</scope>
    <source>
        <strain evidence="3">FD-334 SS-4</strain>
    </source>
</reference>
<evidence type="ECO:0000256" key="1">
    <source>
        <dbReference type="SAM" id="MobiDB-lite"/>
    </source>
</evidence>
<organism evidence="2 3">
    <name type="scientific">Hypholoma sublateritium (strain FD-334 SS-4)</name>
    <dbReference type="NCBI Taxonomy" id="945553"/>
    <lineage>
        <taxon>Eukaryota</taxon>
        <taxon>Fungi</taxon>
        <taxon>Dikarya</taxon>
        <taxon>Basidiomycota</taxon>
        <taxon>Agaricomycotina</taxon>
        <taxon>Agaricomycetes</taxon>
        <taxon>Agaricomycetidae</taxon>
        <taxon>Agaricales</taxon>
        <taxon>Agaricineae</taxon>
        <taxon>Strophariaceae</taxon>
        <taxon>Hypholoma</taxon>
    </lineage>
</organism>
<feature type="compositionally biased region" description="Acidic residues" evidence="1">
    <location>
        <begin position="26"/>
        <end position="46"/>
    </location>
</feature>
<name>A0A0D2LVQ0_HYPSF</name>
<dbReference type="Proteomes" id="UP000054270">
    <property type="component" value="Unassembled WGS sequence"/>
</dbReference>
<dbReference type="OrthoDB" id="3253621at2759"/>
<keyword evidence="3" id="KW-1185">Reference proteome</keyword>
<evidence type="ECO:0000313" key="2">
    <source>
        <dbReference type="EMBL" id="KJA14938.1"/>
    </source>
</evidence>
<sequence length="462" mass="51286">MEAIDIEKGCGLGIHELLKDAIALEESADPQDADPGVEGEDSDNDEVPAPSIPVDPKIGSLNLPGDTPPNAVPQSRANRQRKRKREAEILKYGYRPSPIGLKRHVRMAASVKTDLDVKDLPATSCGYAATGHTPPKPALPAAIQALVDQGYEVVKNDGKTCKVFVGPDNRIFAVAAGQPCDPTYKEDHDDVCRAFLDVGARLRYRDSELNHKRGDFPAVNIGVTHSRGTKHPVFLKSDHQEAIDELLEMKGLQRMAKFANGAFSLSPASMHIRNPLIAAFATWAPNLYSYYKRYTDDLFEKMPKLRRIFGGKSVFPCVAFNFGPRVCTVSHRDQLNLSFGWCSIQALGWFDPERGGHLVLDDIKKIIEFPAGSLILIPSATLIHRNLPVQDHEVRMSFTQFCSGGIFRFVDNGFRTQNELKEQDPQACREIMEKKKSRWNLGLSLWSKLSDVVQVVPELAAM</sequence>
<feature type="region of interest" description="Disordered" evidence="1">
    <location>
        <begin position="23"/>
        <end position="87"/>
    </location>
</feature>